<reference evidence="4 5" key="1">
    <citation type="submission" date="2018-02" db="EMBL/GenBank/DDBJ databases">
        <title>Genome sequencing of Solimonas sp. HR-BB.</title>
        <authorList>
            <person name="Lee Y."/>
            <person name="Jeon C.O."/>
        </authorList>
    </citation>
    <scope>NUCLEOTIDE SEQUENCE [LARGE SCALE GENOMIC DNA]</scope>
    <source>
        <strain evidence="4 5">HR-BB</strain>
    </source>
</reference>
<keyword evidence="2" id="KW-0560">Oxidoreductase</keyword>
<dbReference type="InterPro" id="IPR036291">
    <property type="entry name" value="NAD(P)-bd_dom_sf"/>
</dbReference>
<dbReference type="InterPro" id="IPR002347">
    <property type="entry name" value="SDR_fam"/>
</dbReference>
<gene>
    <name evidence="4" type="ORF">C3942_02210</name>
</gene>
<dbReference type="PROSITE" id="PS00061">
    <property type="entry name" value="ADH_SHORT"/>
    <property type="match status" value="1"/>
</dbReference>
<dbReference type="RefSeq" id="WP_104228693.1">
    <property type="nucleotide sequence ID" value="NZ_PSNW01000001.1"/>
</dbReference>
<accession>A0A2S5TLT3</accession>
<evidence type="ECO:0000256" key="3">
    <source>
        <dbReference type="RuleBase" id="RU000363"/>
    </source>
</evidence>
<dbReference type="EMBL" id="PSNW01000001">
    <property type="protein sequence ID" value="PPE75728.1"/>
    <property type="molecule type" value="Genomic_DNA"/>
</dbReference>
<dbReference type="Pfam" id="PF00106">
    <property type="entry name" value="adh_short"/>
    <property type="match status" value="1"/>
</dbReference>
<organism evidence="4 5">
    <name type="scientific">Solimonas fluminis</name>
    <dbReference type="NCBI Taxonomy" id="2086571"/>
    <lineage>
        <taxon>Bacteria</taxon>
        <taxon>Pseudomonadati</taxon>
        <taxon>Pseudomonadota</taxon>
        <taxon>Gammaproteobacteria</taxon>
        <taxon>Nevskiales</taxon>
        <taxon>Nevskiaceae</taxon>
        <taxon>Solimonas</taxon>
    </lineage>
</organism>
<proteinExistence type="inferred from homology"/>
<dbReference type="InterPro" id="IPR020904">
    <property type="entry name" value="Sc_DH/Rdtase_CS"/>
</dbReference>
<dbReference type="PRINTS" id="PR00081">
    <property type="entry name" value="GDHRDH"/>
</dbReference>
<protein>
    <submittedName>
        <fullName evidence="4">3-oxoacyl-ACP reductase</fullName>
    </submittedName>
</protein>
<comment type="caution">
    <text evidence="4">The sequence shown here is derived from an EMBL/GenBank/DDBJ whole genome shotgun (WGS) entry which is preliminary data.</text>
</comment>
<dbReference type="InterPro" id="IPR051122">
    <property type="entry name" value="SDR_DHRS6-like"/>
</dbReference>
<evidence type="ECO:0000313" key="5">
    <source>
        <dbReference type="Proteomes" id="UP000238220"/>
    </source>
</evidence>
<dbReference type="OrthoDB" id="118015at2"/>
<dbReference type="Proteomes" id="UP000238220">
    <property type="component" value="Unassembled WGS sequence"/>
</dbReference>
<dbReference type="GO" id="GO:0016491">
    <property type="term" value="F:oxidoreductase activity"/>
    <property type="evidence" value="ECO:0007669"/>
    <property type="project" value="UniProtKB-KW"/>
</dbReference>
<keyword evidence="5" id="KW-1185">Reference proteome</keyword>
<dbReference type="PANTHER" id="PTHR43477">
    <property type="entry name" value="DIHYDROANTICAPSIN 7-DEHYDROGENASE"/>
    <property type="match status" value="1"/>
</dbReference>
<evidence type="ECO:0000256" key="2">
    <source>
        <dbReference type="ARBA" id="ARBA00023002"/>
    </source>
</evidence>
<evidence type="ECO:0000256" key="1">
    <source>
        <dbReference type="ARBA" id="ARBA00006484"/>
    </source>
</evidence>
<dbReference type="PANTHER" id="PTHR43477:SF1">
    <property type="entry name" value="DIHYDROANTICAPSIN 7-DEHYDROGENASE"/>
    <property type="match status" value="1"/>
</dbReference>
<dbReference type="Gene3D" id="3.40.50.720">
    <property type="entry name" value="NAD(P)-binding Rossmann-like Domain"/>
    <property type="match status" value="1"/>
</dbReference>
<name>A0A2S5TLT3_9GAMM</name>
<evidence type="ECO:0000313" key="4">
    <source>
        <dbReference type="EMBL" id="PPE75728.1"/>
    </source>
</evidence>
<sequence length="230" mass="23714">MDMQGKTVMITGAAGSLGRAVAEAFHSAGATLALVDLQLEGLQRAYPGSDPRRRLLPANLTDSASAAQAVRQAGRIDALCNIAGGFAMGTPVHATPAADWQKMWEINAVTMLNMVQAVVPGMIAQGRGSIVNVGAGAGQKGAALMGAYSVSKSAVIRMTEAMSAELREQGVNVNCVLPSIIDTPPNRAAMPDADPSKWVAPKDLASVILFLCSEEARALHGVALPVVGLS</sequence>
<comment type="similarity">
    <text evidence="1 3">Belongs to the short-chain dehydrogenases/reductases (SDR) family.</text>
</comment>
<dbReference type="SUPFAM" id="SSF51735">
    <property type="entry name" value="NAD(P)-binding Rossmann-fold domains"/>
    <property type="match status" value="1"/>
</dbReference>
<dbReference type="PRINTS" id="PR00080">
    <property type="entry name" value="SDRFAMILY"/>
</dbReference>
<dbReference type="AlphaFoldDB" id="A0A2S5TLT3"/>